<comment type="caution">
    <text evidence="2">The sequence shown here is derived from an EMBL/GenBank/DDBJ whole genome shotgun (WGS) entry which is preliminary data.</text>
</comment>
<evidence type="ECO:0000313" key="2">
    <source>
        <dbReference type="EMBL" id="CAI2380386.1"/>
    </source>
</evidence>
<name>A0AAD1XXJ0_EUPCR</name>
<feature type="compositionally biased region" description="Polar residues" evidence="1">
    <location>
        <begin position="46"/>
        <end position="55"/>
    </location>
</feature>
<feature type="compositionally biased region" description="Polar residues" evidence="1">
    <location>
        <begin position="140"/>
        <end position="154"/>
    </location>
</feature>
<feature type="compositionally biased region" description="Basic and acidic residues" evidence="1">
    <location>
        <begin position="124"/>
        <end position="134"/>
    </location>
</feature>
<sequence length="183" mass="20445">MSLVSKRSKSAESDRSSSEDKSSSDSKVCSPQQKPTKPEAKEDISSKINVKNPNKISEDEKISTEASATEFRRPTRRMRAKRIENFEMNPKMEKYLSRFYNASDLISSPDSDDQYASDGDFDVGEVKAESDSGSDRISFPRSSQISDRSLTTITHNSEDSVPVMIEGRKSIISPPTHVSKQKI</sequence>
<reference evidence="2" key="1">
    <citation type="submission" date="2023-07" db="EMBL/GenBank/DDBJ databases">
        <authorList>
            <consortium name="AG Swart"/>
            <person name="Singh M."/>
            <person name="Singh A."/>
            <person name="Seah K."/>
            <person name="Emmerich C."/>
        </authorList>
    </citation>
    <scope>NUCLEOTIDE SEQUENCE</scope>
    <source>
        <strain evidence="2">DP1</strain>
    </source>
</reference>
<feature type="compositionally biased region" description="Basic and acidic residues" evidence="1">
    <location>
        <begin position="36"/>
        <end position="45"/>
    </location>
</feature>
<dbReference type="Proteomes" id="UP001295684">
    <property type="component" value="Unassembled WGS sequence"/>
</dbReference>
<proteinExistence type="predicted"/>
<dbReference type="EMBL" id="CAMPGE010022338">
    <property type="protein sequence ID" value="CAI2380386.1"/>
    <property type="molecule type" value="Genomic_DNA"/>
</dbReference>
<gene>
    <name evidence="2" type="ORF">ECRASSUSDP1_LOCUS21820</name>
</gene>
<evidence type="ECO:0000256" key="1">
    <source>
        <dbReference type="SAM" id="MobiDB-lite"/>
    </source>
</evidence>
<feature type="compositionally biased region" description="Basic and acidic residues" evidence="1">
    <location>
        <begin position="9"/>
        <end position="24"/>
    </location>
</feature>
<accession>A0AAD1XXJ0</accession>
<protein>
    <submittedName>
        <fullName evidence="2">Uncharacterized protein</fullName>
    </submittedName>
</protein>
<evidence type="ECO:0000313" key="3">
    <source>
        <dbReference type="Proteomes" id="UP001295684"/>
    </source>
</evidence>
<feature type="region of interest" description="Disordered" evidence="1">
    <location>
        <begin position="106"/>
        <end position="154"/>
    </location>
</feature>
<keyword evidence="3" id="KW-1185">Reference proteome</keyword>
<feature type="region of interest" description="Disordered" evidence="1">
    <location>
        <begin position="1"/>
        <end position="77"/>
    </location>
</feature>
<dbReference type="AlphaFoldDB" id="A0AAD1XXJ0"/>
<organism evidence="2 3">
    <name type="scientific">Euplotes crassus</name>
    <dbReference type="NCBI Taxonomy" id="5936"/>
    <lineage>
        <taxon>Eukaryota</taxon>
        <taxon>Sar</taxon>
        <taxon>Alveolata</taxon>
        <taxon>Ciliophora</taxon>
        <taxon>Intramacronucleata</taxon>
        <taxon>Spirotrichea</taxon>
        <taxon>Hypotrichia</taxon>
        <taxon>Euplotida</taxon>
        <taxon>Euplotidae</taxon>
        <taxon>Moneuplotes</taxon>
    </lineage>
</organism>
<feature type="compositionally biased region" description="Acidic residues" evidence="1">
    <location>
        <begin position="110"/>
        <end position="123"/>
    </location>
</feature>